<dbReference type="EMBL" id="AE017226">
    <property type="protein sequence ID" value="AAS11833.1"/>
    <property type="molecule type" value="Genomic_DNA"/>
</dbReference>
<dbReference type="Proteomes" id="UP000008212">
    <property type="component" value="Chromosome"/>
</dbReference>
<dbReference type="PATRIC" id="fig|243275.7.peg.1265"/>
<evidence type="ECO:0000313" key="2">
    <source>
        <dbReference type="Proteomes" id="UP000008212"/>
    </source>
</evidence>
<dbReference type="HOGENOM" id="CLU_2811179_0_0_12"/>
<dbReference type="GeneID" id="71811343"/>
<dbReference type="AlphaFoldDB" id="Q73N40"/>
<proteinExistence type="predicted"/>
<accession>Q73N40</accession>
<name>Q73N40_TREDE</name>
<gene>
    <name evidence="1" type="ordered locus">TDE_1316</name>
</gene>
<dbReference type="RefSeq" id="WP_002678849.1">
    <property type="nucleotide sequence ID" value="NC_002967.9"/>
</dbReference>
<sequence length="67" mass="7886">MENLNLIDEKIKTDKTNTIIGFDLLLDGDENKPLKSKSFISVYEENFLIYKKIYETCALIYPLKIKR</sequence>
<dbReference type="STRING" id="243275.TDE_1316"/>
<evidence type="ECO:0000313" key="1">
    <source>
        <dbReference type="EMBL" id="AAS11833.1"/>
    </source>
</evidence>
<dbReference type="PaxDb" id="243275-TDE_1316"/>
<dbReference type="KEGG" id="tde:TDE_1316"/>
<reference evidence="1 2" key="1">
    <citation type="journal article" date="2004" name="Proc. Natl. Acad. Sci. U.S.A.">
        <title>Comparison of the genome of the oral pathogen Treponema denticola with other spirochete genomes.</title>
        <authorList>
            <person name="Seshadri R."/>
            <person name="Myers G.S."/>
            <person name="Tettelin H."/>
            <person name="Eisen J.A."/>
            <person name="Heidelberg J.F."/>
            <person name="Dodson R.J."/>
            <person name="Davidsen T.M."/>
            <person name="DeBoy R.T."/>
            <person name="Fouts D.E."/>
            <person name="Haft D.H."/>
            <person name="Selengut J."/>
            <person name="Ren Q."/>
            <person name="Brinkac L.M."/>
            <person name="Madupu R."/>
            <person name="Kolonay J."/>
            <person name="Durkin S.A."/>
            <person name="Daugherty S.C."/>
            <person name="Shetty J."/>
            <person name="Shvartsbeyn A."/>
            <person name="Gebregeorgis E."/>
            <person name="Geer K."/>
            <person name="Tsegaye G."/>
            <person name="Malek J."/>
            <person name="Ayodeji B."/>
            <person name="Shatsman S."/>
            <person name="McLeod M.P."/>
            <person name="Smajs D."/>
            <person name="Howell J.K."/>
            <person name="Pal S."/>
            <person name="Amin A."/>
            <person name="Vashisth P."/>
            <person name="McNeill T.Z."/>
            <person name="Xiang Q."/>
            <person name="Sodergren E."/>
            <person name="Baca E."/>
            <person name="Weinstock G.M."/>
            <person name="Norris S.J."/>
            <person name="Fraser C.M."/>
            <person name="Paulsen I.T."/>
        </authorList>
    </citation>
    <scope>NUCLEOTIDE SEQUENCE [LARGE SCALE GENOMIC DNA]</scope>
    <source>
        <strain evidence="2">ATCC 35405 / DSM 14222 / CIP 103919 / JCM 8153 / KCTC 15104</strain>
    </source>
</reference>
<protein>
    <submittedName>
        <fullName evidence="1">Uncharacterized protein</fullName>
    </submittedName>
</protein>
<keyword evidence="2" id="KW-1185">Reference proteome</keyword>
<organism evidence="1 2">
    <name type="scientific">Treponema denticola (strain ATCC 35405 / DSM 14222 / CIP 103919 / JCM 8153 / KCTC 15104)</name>
    <dbReference type="NCBI Taxonomy" id="243275"/>
    <lineage>
        <taxon>Bacteria</taxon>
        <taxon>Pseudomonadati</taxon>
        <taxon>Spirochaetota</taxon>
        <taxon>Spirochaetia</taxon>
        <taxon>Spirochaetales</taxon>
        <taxon>Treponemataceae</taxon>
        <taxon>Treponema</taxon>
    </lineage>
</organism>